<sequence length="332" mass="34920">MRRTTRLVLATLLAVVSLASLGIPASAAETPSFRKYVALGDSYTAGPLIPWQQASWCFRSNNNYPAWLATKLGLYYKSGAFTDVSCSSADTTNMLNPQTVPSPSLALGSVPAQFDALTLDTDLVTIGIGGNDYGVFGSLIGTCPGLRDDDPTGSPCKDHFTIKGTDTLLAALKNTERNLERVVKGVQERSPAATIVLVGYPRITPSKGYCPSVLPFADGDYAWADEVERALNKAVSTAARKQGARYVDTYGPSSGHDACAGDAAWVSGKDTDLFRAVAYHPYAAGMKAEADLIFKALGGTAAASTKAPDARNASTPAELERKATAAGLVPRS</sequence>
<evidence type="ECO:0000256" key="1">
    <source>
        <dbReference type="PIRSR" id="PIRSR637460-1"/>
    </source>
</evidence>
<comment type="caution">
    <text evidence="6">The sequence shown here is derived from an EMBL/GenBank/DDBJ whole genome shotgun (WGS) entry which is preliminary data.</text>
</comment>
<dbReference type="CDD" id="cd01823">
    <property type="entry name" value="SEST_like"/>
    <property type="match status" value="1"/>
</dbReference>
<protein>
    <submittedName>
        <fullName evidence="6">GDSL family lipase</fullName>
    </submittedName>
</protein>
<organism evidence="6 7">
    <name type="scientific">Amycolatopsis thailandensis</name>
    <dbReference type="NCBI Taxonomy" id="589330"/>
    <lineage>
        <taxon>Bacteria</taxon>
        <taxon>Bacillati</taxon>
        <taxon>Actinomycetota</taxon>
        <taxon>Actinomycetes</taxon>
        <taxon>Pseudonocardiales</taxon>
        <taxon>Pseudonocardiaceae</taxon>
        <taxon>Amycolatopsis</taxon>
    </lineage>
</organism>
<dbReference type="InterPro" id="IPR036514">
    <property type="entry name" value="SGNH_hydro_sf"/>
</dbReference>
<evidence type="ECO:0000256" key="4">
    <source>
        <dbReference type="SAM" id="SignalP"/>
    </source>
</evidence>
<dbReference type="SUPFAM" id="SSF52266">
    <property type="entry name" value="SGNH hydrolase"/>
    <property type="match status" value="1"/>
</dbReference>
<dbReference type="PANTHER" id="PTHR37981:SF1">
    <property type="entry name" value="SGNH HYDROLASE-TYPE ESTERASE DOMAIN-CONTAINING PROTEIN"/>
    <property type="match status" value="1"/>
</dbReference>
<accession>A0A229RQ62</accession>
<feature type="active site" description="Nucleophile" evidence="1">
    <location>
        <position position="42"/>
    </location>
</feature>
<name>A0A229RQ62_9PSEU</name>
<dbReference type="OrthoDB" id="5503950at2"/>
<keyword evidence="2" id="KW-1015">Disulfide bond</keyword>
<evidence type="ECO:0000313" key="7">
    <source>
        <dbReference type="Proteomes" id="UP000215223"/>
    </source>
</evidence>
<feature type="disulfide bond" evidence="2">
    <location>
        <begin position="57"/>
        <end position="86"/>
    </location>
</feature>
<keyword evidence="4" id="KW-0732">Signal</keyword>
<dbReference type="RefSeq" id="WP_093937695.1">
    <property type="nucleotide sequence ID" value="NZ_NMQT01000120.1"/>
</dbReference>
<feature type="domain" description="SGNH hydrolase-type esterase" evidence="5">
    <location>
        <begin position="38"/>
        <end position="288"/>
    </location>
</feature>
<dbReference type="Pfam" id="PF13472">
    <property type="entry name" value="Lipase_GDSL_2"/>
    <property type="match status" value="1"/>
</dbReference>
<dbReference type="EMBL" id="NMQT01000120">
    <property type="protein sequence ID" value="OXM48609.1"/>
    <property type="molecule type" value="Genomic_DNA"/>
</dbReference>
<gene>
    <name evidence="6" type="ORF">CFP71_32095</name>
</gene>
<evidence type="ECO:0000256" key="2">
    <source>
        <dbReference type="PIRSR" id="PIRSR637460-2"/>
    </source>
</evidence>
<dbReference type="Gene3D" id="3.40.50.1110">
    <property type="entry name" value="SGNH hydrolase"/>
    <property type="match status" value="1"/>
</dbReference>
<dbReference type="PANTHER" id="PTHR37981">
    <property type="entry name" value="LIPASE 2"/>
    <property type="match status" value="1"/>
</dbReference>
<dbReference type="GO" id="GO:0019433">
    <property type="term" value="P:triglyceride catabolic process"/>
    <property type="evidence" value="ECO:0007669"/>
    <property type="project" value="TreeGrafter"/>
</dbReference>
<feature type="disulfide bond" evidence="2">
    <location>
        <begin position="143"/>
        <end position="156"/>
    </location>
</feature>
<evidence type="ECO:0000256" key="3">
    <source>
        <dbReference type="SAM" id="MobiDB-lite"/>
    </source>
</evidence>
<proteinExistence type="predicted"/>
<reference evidence="6 7" key="1">
    <citation type="submission" date="2017-07" db="EMBL/GenBank/DDBJ databases">
        <title>Amycolatopsis thailandensis Genome sequencing and assembly.</title>
        <authorList>
            <person name="Kaur N."/>
            <person name="Mayilraj S."/>
        </authorList>
    </citation>
    <scope>NUCLEOTIDE SEQUENCE [LARGE SCALE GENOMIC DNA]</scope>
    <source>
        <strain evidence="6 7">JCM 16380</strain>
    </source>
</reference>
<dbReference type="InterPro" id="IPR013830">
    <property type="entry name" value="SGNH_hydro"/>
</dbReference>
<feature type="region of interest" description="Disordered" evidence="3">
    <location>
        <begin position="305"/>
        <end position="332"/>
    </location>
</feature>
<dbReference type="GO" id="GO:0004806">
    <property type="term" value="F:triacylglycerol lipase activity"/>
    <property type="evidence" value="ECO:0007669"/>
    <property type="project" value="TreeGrafter"/>
</dbReference>
<keyword evidence="7" id="KW-1185">Reference proteome</keyword>
<evidence type="ECO:0000259" key="5">
    <source>
        <dbReference type="Pfam" id="PF13472"/>
    </source>
</evidence>
<dbReference type="Proteomes" id="UP000215223">
    <property type="component" value="Unassembled WGS sequence"/>
</dbReference>
<feature type="disulfide bond" evidence="2">
    <location>
        <begin position="210"/>
        <end position="259"/>
    </location>
</feature>
<evidence type="ECO:0000313" key="6">
    <source>
        <dbReference type="EMBL" id="OXM48609.1"/>
    </source>
</evidence>
<feature type="signal peptide" evidence="4">
    <location>
        <begin position="1"/>
        <end position="27"/>
    </location>
</feature>
<feature type="active site" evidence="1">
    <location>
        <position position="280"/>
    </location>
</feature>
<dbReference type="InterPro" id="IPR037460">
    <property type="entry name" value="SEST-like"/>
</dbReference>
<dbReference type="AlphaFoldDB" id="A0A229RQ62"/>
<feature type="chain" id="PRO_5013393843" evidence="4">
    <location>
        <begin position="28"/>
        <end position="332"/>
    </location>
</feature>